<feature type="transmembrane region" description="Helical" evidence="2">
    <location>
        <begin position="179"/>
        <end position="199"/>
    </location>
</feature>
<dbReference type="Proteomes" id="UP000772434">
    <property type="component" value="Unassembled WGS sequence"/>
</dbReference>
<reference evidence="3" key="1">
    <citation type="submission" date="2020-11" db="EMBL/GenBank/DDBJ databases">
        <authorList>
            <consortium name="DOE Joint Genome Institute"/>
            <person name="Ahrendt S."/>
            <person name="Riley R."/>
            <person name="Andreopoulos W."/>
            <person name="Labutti K."/>
            <person name="Pangilinan J."/>
            <person name="Ruiz-Duenas F.J."/>
            <person name="Barrasa J.M."/>
            <person name="Sanchez-Garcia M."/>
            <person name="Camarero S."/>
            <person name="Miyauchi S."/>
            <person name="Serrano A."/>
            <person name="Linde D."/>
            <person name="Babiker R."/>
            <person name="Drula E."/>
            <person name="Ayuso-Fernandez I."/>
            <person name="Pacheco R."/>
            <person name="Padilla G."/>
            <person name="Ferreira P."/>
            <person name="Barriuso J."/>
            <person name="Kellner H."/>
            <person name="Castanera R."/>
            <person name="Alfaro M."/>
            <person name="Ramirez L."/>
            <person name="Pisabarro A.G."/>
            <person name="Kuo A."/>
            <person name="Tritt A."/>
            <person name="Lipzen A."/>
            <person name="He G."/>
            <person name="Yan M."/>
            <person name="Ng V."/>
            <person name="Cullen D."/>
            <person name="Martin F."/>
            <person name="Rosso M.-N."/>
            <person name="Henrissat B."/>
            <person name="Hibbett D."/>
            <person name="Martinez A.T."/>
            <person name="Grigoriev I.V."/>
        </authorList>
    </citation>
    <scope>NUCLEOTIDE SEQUENCE</scope>
    <source>
        <strain evidence="3">AH 40177</strain>
    </source>
</reference>
<organism evidence="3 4">
    <name type="scientific">Rhodocollybia butyracea</name>
    <dbReference type="NCBI Taxonomy" id="206335"/>
    <lineage>
        <taxon>Eukaryota</taxon>
        <taxon>Fungi</taxon>
        <taxon>Dikarya</taxon>
        <taxon>Basidiomycota</taxon>
        <taxon>Agaricomycotina</taxon>
        <taxon>Agaricomycetes</taxon>
        <taxon>Agaricomycetidae</taxon>
        <taxon>Agaricales</taxon>
        <taxon>Marasmiineae</taxon>
        <taxon>Omphalotaceae</taxon>
        <taxon>Rhodocollybia</taxon>
    </lineage>
</organism>
<feature type="transmembrane region" description="Helical" evidence="2">
    <location>
        <begin position="205"/>
        <end position="225"/>
    </location>
</feature>
<dbReference type="EMBL" id="JADNRY010000172">
    <property type="protein sequence ID" value="KAF9062444.1"/>
    <property type="molecule type" value="Genomic_DNA"/>
</dbReference>
<evidence type="ECO:0000313" key="4">
    <source>
        <dbReference type="Proteomes" id="UP000772434"/>
    </source>
</evidence>
<dbReference type="OrthoDB" id="3020506at2759"/>
<proteinExistence type="predicted"/>
<evidence type="ECO:0000256" key="2">
    <source>
        <dbReference type="SAM" id="Phobius"/>
    </source>
</evidence>
<name>A0A9P5PBC5_9AGAR</name>
<dbReference type="AlphaFoldDB" id="A0A9P5PBC5"/>
<keyword evidence="2" id="KW-1133">Transmembrane helix</keyword>
<feature type="transmembrane region" description="Helical" evidence="2">
    <location>
        <begin position="58"/>
        <end position="78"/>
    </location>
</feature>
<feature type="transmembrane region" description="Helical" evidence="2">
    <location>
        <begin position="139"/>
        <end position="158"/>
    </location>
</feature>
<keyword evidence="2" id="KW-0812">Transmembrane</keyword>
<evidence type="ECO:0000256" key="1">
    <source>
        <dbReference type="SAM" id="MobiDB-lite"/>
    </source>
</evidence>
<gene>
    <name evidence="3" type="ORF">BDP27DRAFT_1406226</name>
</gene>
<feature type="region of interest" description="Disordered" evidence="1">
    <location>
        <begin position="277"/>
        <end position="296"/>
    </location>
</feature>
<keyword evidence="4" id="KW-1185">Reference proteome</keyword>
<sequence length="296" mass="33144">MHVQVGASVLGLVITGCDIALTRRGEVQYMWSVDTVLASMWLVDGAEQVPEEHCRNILLFRTIAFSAMLVLLELVLMLRVYALYDRSRAIGTFLLSLLVTRIASSGYTAHDHVLRFPEKIKFTSHCIPGLDFKNARNPVWVIIYGELIVQSAIIILAMKRTVWDFRQYSHSLFPVLNRDGLRVFGAIVVAMAAIVATSVKQGTTSFFTFPLFMALVSVTGCHTILNLQKLEWALDANSSEQQKDMELTNINSVNVIEWEAPWDTTTFQMIEDATITRPEQDAGSSSSGMPCPRIIR</sequence>
<accession>A0A9P5PBC5</accession>
<feature type="transmembrane region" description="Helical" evidence="2">
    <location>
        <begin position="90"/>
        <end position="109"/>
    </location>
</feature>
<keyword evidence="2" id="KW-0472">Membrane</keyword>
<protein>
    <submittedName>
        <fullName evidence="3">Uncharacterized protein</fullName>
    </submittedName>
</protein>
<evidence type="ECO:0000313" key="3">
    <source>
        <dbReference type="EMBL" id="KAF9062444.1"/>
    </source>
</evidence>
<comment type="caution">
    <text evidence="3">The sequence shown here is derived from an EMBL/GenBank/DDBJ whole genome shotgun (WGS) entry which is preliminary data.</text>
</comment>